<dbReference type="OMA" id="GNSCVNY"/>
<dbReference type="PANTHER" id="PTHR13832:SF827">
    <property type="entry name" value="PROTEIN PHOSPHATASE 1L"/>
    <property type="match status" value="1"/>
</dbReference>
<sequence length="613" mass="70435">MNKYNQETIQDPQTLMTDFDLAPLSQDYFNSNDRYLDIDIGVFDYAFKCIQGPYAGKFFYINSSPHGEIIGGIADYDIKRNPAKLTMYVENNQLAERHALIQLNSHCQYLIQDVSPIDSTGIWIKVPTTGEGMDLYRNNNFRRKFMINNFSYVFEFKETDQILLDLYHWLRINQLDHGYQLMLQEGIVNFGTYFQKLKDFIDRNQLNQEYLQNLILQTKDLKNSLNYLSANGQIKNQDFYQEKKQLVCQFKSGPQIQFGLDGYQGYLVSGPKTQNANIIIEDDNLNDMNLYIIFKLGSYYIVGDHSESNIEESHRSTNPYFKLFKDEKYHLQPGQIVNLGLSSYIVERFNTGVIADVGTRGSMEDTYIISQDIGIDDYLKVSLFAVIDGHGGENCAIFLRQRIEQEIRKELTDPDLGLKSKGKEGANECITNALRRAFLTLDEQFYQEFPKYAIKCGAAVVCVLIVGNRVFCANNRKDEADRVKNNGGTIACERVQNKLAITRAFGDFEFKLKHFEDKIERTHYLIAEPEIRLMDIDPFIDDFIVIGSDGLYDKFSSQEVVNFIRAKLGAMPLMDQDVSRVAREITSECILAQHVKDNVTTIIVALNRGIKLN</sequence>
<evidence type="ECO:0000256" key="1">
    <source>
        <dbReference type="ARBA" id="ARBA00004370"/>
    </source>
</evidence>
<organism evidence="4 5">
    <name type="scientific">Stylonychia lemnae</name>
    <name type="common">Ciliate</name>
    <dbReference type="NCBI Taxonomy" id="5949"/>
    <lineage>
        <taxon>Eukaryota</taxon>
        <taxon>Sar</taxon>
        <taxon>Alveolata</taxon>
        <taxon>Ciliophora</taxon>
        <taxon>Intramacronucleata</taxon>
        <taxon>Spirotrichea</taxon>
        <taxon>Stichotrichia</taxon>
        <taxon>Sporadotrichida</taxon>
        <taxon>Oxytrichidae</taxon>
        <taxon>Stylonychinae</taxon>
        <taxon>Stylonychia</taxon>
    </lineage>
</organism>
<dbReference type="InterPro" id="IPR036457">
    <property type="entry name" value="PPM-type-like_dom_sf"/>
</dbReference>
<keyword evidence="5" id="KW-1185">Reference proteome</keyword>
<dbReference type="AlphaFoldDB" id="A0A078AAP7"/>
<evidence type="ECO:0000256" key="2">
    <source>
        <dbReference type="ARBA" id="ARBA00023136"/>
    </source>
</evidence>
<comment type="subcellular location">
    <subcellularLocation>
        <location evidence="1">Membrane</location>
    </subcellularLocation>
</comment>
<reference evidence="4 5" key="1">
    <citation type="submission" date="2014-06" db="EMBL/GenBank/DDBJ databases">
        <authorList>
            <person name="Swart Estienne"/>
        </authorList>
    </citation>
    <scope>NUCLEOTIDE SEQUENCE [LARGE SCALE GENOMIC DNA]</scope>
    <source>
        <strain evidence="4 5">130c</strain>
    </source>
</reference>
<dbReference type="InterPro" id="IPR015655">
    <property type="entry name" value="PP2C"/>
</dbReference>
<feature type="domain" description="PPM-type phosphatase" evidence="3">
    <location>
        <begin position="350"/>
        <end position="606"/>
    </location>
</feature>
<dbReference type="GO" id="GO:0004722">
    <property type="term" value="F:protein serine/threonine phosphatase activity"/>
    <property type="evidence" value="ECO:0007669"/>
    <property type="project" value="InterPro"/>
</dbReference>
<evidence type="ECO:0000313" key="5">
    <source>
        <dbReference type="Proteomes" id="UP000039865"/>
    </source>
</evidence>
<name>A0A078AAP7_STYLE</name>
<dbReference type="InParanoid" id="A0A078AAP7"/>
<evidence type="ECO:0000313" key="4">
    <source>
        <dbReference type="EMBL" id="CDW79355.1"/>
    </source>
</evidence>
<dbReference type="PROSITE" id="PS51746">
    <property type="entry name" value="PPM_2"/>
    <property type="match status" value="1"/>
</dbReference>
<keyword evidence="2" id="KW-0472">Membrane</keyword>
<dbReference type="Pfam" id="PF00481">
    <property type="entry name" value="PP2C"/>
    <property type="match status" value="2"/>
</dbReference>
<dbReference type="PANTHER" id="PTHR13832">
    <property type="entry name" value="PROTEIN PHOSPHATASE 2C"/>
    <property type="match status" value="1"/>
</dbReference>
<dbReference type="OrthoDB" id="432045at2759"/>
<dbReference type="EMBL" id="CCKQ01007921">
    <property type="protein sequence ID" value="CDW79355.1"/>
    <property type="molecule type" value="Genomic_DNA"/>
</dbReference>
<gene>
    <name evidence="4" type="primary">Contig7799.g8322</name>
    <name evidence="4" type="ORF">STYLEM_8342</name>
</gene>
<accession>A0A078AAP7</accession>
<dbReference type="Proteomes" id="UP000039865">
    <property type="component" value="Unassembled WGS sequence"/>
</dbReference>
<dbReference type="Gene3D" id="3.60.40.10">
    <property type="entry name" value="PPM-type phosphatase domain"/>
    <property type="match status" value="2"/>
</dbReference>
<proteinExistence type="predicted"/>
<dbReference type="GO" id="GO:0016020">
    <property type="term" value="C:membrane"/>
    <property type="evidence" value="ECO:0007669"/>
    <property type="project" value="UniProtKB-SubCell"/>
</dbReference>
<dbReference type="SUPFAM" id="SSF81606">
    <property type="entry name" value="PP2C-like"/>
    <property type="match status" value="1"/>
</dbReference>
<protein>
    <submittedName>
        <fullName evidence="4">Ppp1r13b protein</fullName>
    </submittedName>
</protein>
<dbReference type="SMART" id="SM00332">
    <property type="entry name" value="PP2Cc"/>
    <property type="match status" value="1"/>
</dbReference>
<dbReference type="CDD" id="cd00143">
    <property type="entry name" value="PP2Cc"/>
    <property type="match status" value="1"/>
</dbReference>
<evidence type="ECO:0000259" key="3">
    <source>
        <dbReference type="PROSITE" id="PS51746"/>
    </source>
</evidence>
<dbReference type="InterPro" id="IPR001932">
    <property type="entry name" value="PPM-type_phosphatase-like_dom"/>
</dbReference>